<evidence type="ECO:0000313" key="2">
    <source>
        <dbReference type="Proteomes" id="UP000467637"/>
    </source>
</evidence>
<reference evidence="1 2" key="1">
    <citation type="submission" date="2019-12" db="EMBL/GenBank/DDBJ databases">
        <authorList>
            <person name="Huq M.A."/>
        </authorList>
    </citation>
    <scope>NUCLEOTIDE SEQUENCE [LARGE SCALE GENOMIC DNA]</scope>
    <source>
        <strain evidence="1 2">MAH-34</strain>
    </source>
</reference>
<protein>
    <submittedName>
        <fullName evidence="1">DUF3732 domain-containing protein</fullName>
    </submittedName>
</protein>
<sequence length="41" mass="4716">MKLKQSCVPSFVVFDQPSQVYFPKVKKQEADNEIVDPGFKI</sequence>
<dbReference type="Proteomes" id="UP000467637">
    <property type="component" value="Unassembled WGS sequence"/>
</dbReference>
<dbReference type="RefSeq" id="WP_157320152.1">
    <property type="nucleotide sequence ID" value="NZ_WSEM01000016.1"/>
</dbReference>
<evidence type="ECO:0000313" key="1">
    <source>
        <dbReference type="EMBL" id="MVQ36269.1"/>
    </source>
</evidence>
<comment type="caution">
    <text evidence="1">The sequence shown here is derived from an EMBL/GenBank/DDBJ whole genome shotgun (WGS) entry which is preliminary data.</text>
</comment>
<name>A0ABW9UAL7_9BACL</name>
<gene>
    <name evidence="1" type="ORF">GON05_16790</name>
</gene>
<proteinExistence type="predicted"/>
<dbReference type="InterPro" id="IPR022205">
    <property type="entry name" value="DUF3732"/>
</dbReference>
<organism evidence="1 2">
    <name type="scientific">Paenibacillus anseongense</name>
    <dbReference type="NCBI Taxonomy" id="2682845"/>
    <lineage>
        <taxon>Bacteria</taxon>
        <taxon>Bacillati</taxon>
        <taxon>Bacillota</taxon>
        <taxon>Bacilli</taxon>
        <taxon>Bacillales</taxon>
        <taxon>Paenibacillaceae</taxon>
        <taxon>Paenibacillus</taxon>
    </lineage>
</organism>
<accession>A0ABW9UAL7</accession>
<dbReference type="EMBL" id="WSEM01000016">
    <property type="protein sequence ID" value="MVQ36269.1"/>
    <property type="molecule type" value="Genomic_DNA"/>
</dbReference>
<dbReference type="Pfam" id="PF12532">
    <property type="entry name" value="DUF3732"/>
    <property type="match status" value="1"/>
</dbReference>
<keyword evidence="2" id="KW-1185">Reference proteome</keyword>